<dbReference type="SMART" id="SM00382">
    <property type="entry name" value="AAA"/>
    <property type="match status" value="1"/>
</dbReference>
<dbReference type="InterPro" id="IPR002078">
    <property type="entry name" value="Sigma_54_int"/>
</dbReference>
<keyword evidence="4" id="KW-0804">Transcription</keyword>
<feature type="domain" description="Sigma-54 factor interaction" evidence="6">
    <location>
        <begin position="156"/>
        <end position="384"/>
    </location>
</feature>
<evidence type="ECO:0000256" key="3">
    <source>
        <dbReference type="ARBA" id="ARBA00023015"/>
    </source>
</evidence>
<evidence type="ECO:0000256" key="1">
    <source>
        <dbReference type="ARBA" id="ARBA00022741"/>
    </source>
</evidence>
<dbReference type="InterPro" id="IPR009057">
    <property type="entry name" value="Homeodomain-like_sf"/>
</dbReference>
<evidence type="ECO:0000313" key="9">
    <source>
        <dbReference type="Proteomes" id="UP000235346"/>
    </source>
</evidence>
<dbReference type="Gene3D" id="1.10.8.60">
    <property type="match status" value="1"/>
</dbReference>
<dbReference type="InterPro" id="IPR001789">
    <property type="entry name" value="Sig_transdc_resp-reg_receiver"/>
</dbReference>
<dbReference type="EMBL" id="PNRE01000019">
    <property type="protein sequence ID" value="PMR71206.1"/>
    <property type="molecule type" value="Genomic_DNA"/>
</dbReference>
<feature type="domain" description="Response regulatory" evidence="7">
    <location>
        <begin position="10"/>
        <end position="126"/>
    </location>
</feature>
<keyword evidence="3" id="KW-0805">Transcription regulation</keyword>
<dbReference type="AlphaFoldDB" id="A0A2N7TSR2"/>
<dbReference type="FunFam" id="3.40.50.300:FF:000006">
    <property type="entry name" value="DNA-binding transcriptional regulator NtrC"/>
    <property type="match status" value="1"/>
</dbReference>
<dbReference type="PROSITE" id="PS50045">
    <property type="entry name" value="SIGMA54_INTERACT_4"/>
    <property type="match status" value="1"/>
</dbReference>
<dbReference type="PANTHER" id="PTHR32071">
    <property type="entry name" value="TRANSCRIPTIONAL REGULATORY PROTEIN"/>
    <property type="match status" value="1"/>
</dbReference>
<dbReference type="Gene3D" id="1.10.10.60">
    <property type="entry name" value="Homeodomain-like"/>
    <property type="match status" value="1"/>
</dbReference>
<organism evidence="8 9">
    <name type="scientific">Halomonas heilongjiangensis</name>
    <dbReference type="NCBI Taxonomy" id="1387883"/>
    <lineage>
        <taxon>Bacteria</taxon>
        <taxon>Pseudomonadati</taxon>
        <taxon>Pseudomonadota</taxon>
        <taxon>Gammaproteobacteria</taxon>
        <taxon>Oceanospirillales</taxon>
        <taxon>Halomonadaceae</taxon>
        <taxon>Halomonas</taxon>
    </lineage>
</organism>
<accession>A0A2N7TSR2</accession>
<protein>
    <submittedName>
        <fullName evidence="8">Two-component system response regulator</fullName>
    </submittedName>
</protein>
<evidence type="ECO:0000259" key="7">
    <source>
        <dbReference type="PROSITE" id="PS50110"/>
    </source>
</evidence>
<keyword evidence="5" id="KW-0597">Phosphoprotein</keyword>
<dbReference type="Proteomes" id="UP000235346">
    <property type="component" value="Unassembled WGS sequence"/>
</dbReference>
<dbReference type="InterPro" id="IPR027417">
    <property type="entry name" value="P-loop_NTPase"/>
</dbReference>
<dbReference type="InterPro" id="IPR025662">
    <property type="entry name" value="Sigma_54_int_dom_ATP-bd_1"/>
</dbReference>
<keyword evidence="1" id="KW-0547">Nucleotide-binding</keyword>
<name>A0A2N7TSR2_9GAMM</name>
<dbReference type="CDD" id="cd00009">
    <property type="entry name" value="AAA"/>
    <property type="match status" value="1"/>
</dbReference>
<dbReference type="PROSITE" id="PS50110">
    <property type="entry name" value="RESPONSE_REGULATORY"/>
    <property type="match status" value="1"/>
</dbReference>
<evidence type="ECO:0000256" key="2">
    <source>
        <dbReference type="ARBA" id="ARBA00022840"/>
    </source>
</evidence>
<dbReference type="Gene3D" id="3.40.50.2300">
    <property type="match status" value="1"/>
</dbReference>
<dbReference type="Pfam" id="PF02954">
    <property type="entry name" value="HTH_8"/>
    <property type="match status" value="1"/>
</dbReference>
<keyword evidence="9" id="KW-1185">Reference proteome</keyword>
<proteinExistence type="predicted"/>
<evidence type="ECO:0000256" key="4">
    <source>
        <dbReference type="ARBA" id="ARBA00023163"/>
    </source>
</evidence>
<dbReference type="Pfam" id="PF00158">
    <property type="entry name" value="Sigma54_activat"/>
    <property type="match status" value="1"/>
</dbReference>
<dbReference type="GO" id="GO:0000160">
    <property type="term" value="P:phosphorelay signal transduction system"/>
    <property type="evidence" value="ECO:0007669"/>
    <property type="project" value="InterPro"/>
</dbReference>
<dbReference type="InterPro" id="IPR002197">
    <property type="entry name" value="HTH_Fis"/>
</dbReference>
<comment type="caution">
    <text evidence="8">The sequence shown here is derived from an EMBL/GenBank/DDBJ whole genome shotgun (WGS) entry which is preliminary data.</text>
</comment>
<dbReference type="InterPro" id="IPR058031">
    <property type="entry name" value="AAA_lid_NorR"/>
</dbReference>
<reference evidence="8 9" key="1">
    <citation type="submission" date="2018-01" db="EMBL/GenBank/DDBJ databases">
        <title>Halomonas endophytica sp. nov., isolated from storage liquid in the stems of Populus euphratica.</title>
        <authorList>
            <person name="Chen C."/>
        </authorList>
    </citation>
    <scope>NUCLEOTIDE SEQUENCE [LARGE SCALE GENOMIC DNA]</scope>
    <source>
        <strain evidence="8 9">DSM 26881</strain>
    </source>
</reference>
<evidence type="ECO:0000313" key="8">
    <source>
        <dbReference type="EMBL" id="PMR71206.1"/>
    </source>
</evidence>
<dbReference type="GO" id="GO:0006355">
    <property type="term" value="P:regulation of DNA-templated transcription"/>
    <property type="evidence" value="ECO:0007669"/>
    <property type="project" value="InterPro"/>
</dbReference>
<dbReference type="PANTHER" id="PTHR32071:SF13">
    <property type="entry name" value="RESPONSE REGULATOR HSFA"/>
    <property type="match status" value="1"/>
</dbReference>
<dbReference type="Gene3D" id="3.40.50.300">
    <property type="entry name" value="P-loop containing nucleotide triphosphate hydrolases"/>
    <property type="match status" value="1"/>
</dbReference>
<dbReference type="Pfam" id="PF00072">
    <property type="entry name" value="Response_reg"/>
    <property type="match status" value="1"/>
</dbReference>
<sequence>MTKNLYPSFGLLLVDDEPSFLRSLSIALERSGGITNIHRCQDSREVLTLLERENIGLVTLDLTMPHLSGEQLLARIVEEHPDVGVIVISGLNQVETAVNCIKQGAFDYFVKTDEEGRLLEGIKRAIRLQELRQENQELRKRFLNDTLEHPEAFARIVTADKGMRSVFQYLESVAPTSQPILIGGESGVGKELIARAAHDLSGRQGPLVCVNVAGLDDNVFADTLFGHQRGAFTGADQERAGMIEQAADGTLLLDEIGDLSMASQVKLLRLLQEGDYYPLGSDRPRRMRARVVVATHQDLDEKQRAGTFRKDLYYRLRTHQVHIPSLRQRKSDIPLLLEHFLAEAADELGKHKPSYPPELPVLLSNYGFPGNVRELRAMVFDAMSVHRSRTLSMEVFKRAMQRTNDTPLPHPVTRHTAFAPDEPLPTLHAVADQLVDEAMKRAEGNQSIASRLLGISQPALSKRLKKMREARPDG</sequence>
<gene>
    <name evidence="8" type="ORF">C1H66_03835</name>
</gene>
<dbReference type="SMART" id="SM00448">
    <property type="entry name" value="REC"/>
    <property type="match status" value="1"/>
</dbReference>
<dbReference type="InterPro" id="IPR003593">
    <property type="entry name" value="AAA+_ATPase"/>
</dbReference>
<dbReference type="InterPro" id="IPR025944">
    <property type="entry name" value="Sigma_54_int_dom_CS"/>
</dbReference>
<dbReference type="GO" id="GO:0005524">
    <property type="term" value="F:ATP binding"/>
    <property type="evidence" value="ECO:0007669"/>
    <property type="project" value="UniProtKB-KW"/>
</dbReference>
<dbReference type="GO" id="GO:0043565">
    <property type="term" value="F:sequence-specific DNA binding"/>
    <property type="evidence" value="ECO:0007669"/>
    <property type="project" value="InterPro"/>
</dbReference>
<dbReference type="SUPFAM" id="SSF52540">
    <property type="entry name" value="P-loop containing nucleoside triphosphate hydrolases"/>
    <property type="match status" value="1"/>
</dbReference>
<evidence type="ECO:0000259" key="6">
    <source>
        <dbReference type="PROSITE" id="PS50045"/>
    </source>
</evidence>
<evidence type="ECO:0000256" key="5">
    <source>
        <dbReference type="PROSITE-ProRule" id="PRU00169"/>
    </source>
</evidence>
<keyword evidence="2" id="KW-0067">ATP-binding</keyword>
<dbReference type="RefSeq" id="WP_102626584.1">
    <property type="nucleotide sequence ID" value="NZ_PDOH01000014.1"/>
</dbReference>
<dbReference type="Pfam" id="PF25601">
    <property type="entry name" value="AAA_lid_14"/>
    <property type="match status" value="1"/>
</dbReference>
<dbReference type="PRINTS" id="PR01590">
    <property type="entry name" value="HTHFIS"/>
</dbReference>
<dbReference type="OrthoDB" id="9804019at2"/>
<dbReference type="SUPFAM" id="SSF52172">
    <property type="entry name" value="CheY-like"/>
    <property type="match status" value="1"/>
</dbReference>
<dbReference type="SUPFAM" id="SSF46689">
    <property type="entry name" value="Homeodomain-like"/>
    <property type="match status" value="1"/>
</dbReference>
<dbReference type="PROSITE" id="PS00675">
    <property type="entry name" value="SIGMA54_INTERACT_1"/>
    <property type="match status" value="1"/>
</dbReference>
<feature type="modified residue" description="4-aspartylphosphate" evidence="5">
    <location>
        <position position="61"/>
    </location>
</feature>
<dbReference type="InterPro" id="IPR011006">
    <property type="entry name" value="CheY-like_superfamily"/>
</dbReference>
<dbReference type="PROSITE" id="PS00688">
    <property type="entry name" value="SIGMA54_INTERACT_3"/>
    <property type="match status" value="1"/>
</dbReference>